<reference evidence="1" key="1">
    <citation type="journal article" date="2020" name="Nature">
        <title>Giant virus diversity and host interactions through global metagenomics.</title>
        <authorList>
            <person name="Schulz F."/>
            <person name="Roux S."/>
            <person name="Paez-Espino D."/>
            <person name="Jungbluth S."/>
            <person name="Walsh D.A."/>
            <person name="Denef V.J."/>
            <person name="McMahon K.D."/>
            <person name="Konstantinidis K.T."/>
            <person name="Eloe-Fadrosh E.A."/>
            <person name="Kyrpides N.C."/>
            <person name="Woyke T."/>
        </authorList>
    </citation>
    <scope>NUCLEOTIDE SEQUENCE</scope>
    <source>
        <strain evidence="1">GVMAG-S-3300013286-35</strain>
    </source>
</reference>
<sequence length="305" mass="35457">METLFAEKPLLGAPYNTELNVMKRHPLTAKNSRRIRTILKTFIKKQTTAKSKKTKQTRKIQINWLQRLEEQTREQTNTKPVTVKKTLSNGDCFYSSIYRAAKERPGILNRLKTCLRLNIDSETAFIQSFRDKVARTIRRQGLQKENSKDIYDYLQETAALKDGTYEAIMDAYPNWFTTEFGTEGEHLATKADFIKRLLKHVTKQGEWVGEIETRQVMELLPACEIRVKIHSNEAKFLPLKTNGHDILQLYNPGEAHYEYFSFEPADCAEGKERNPKTRRCIKVCPPNKVRNANFKCKSKKRIPLL</sequence>
<dbReference type="AlphaFoldDB" id="A0A6C0KXF7"/>
<accession>A0A6C0KXF7</accession>
<evidence type="ECO:0008006" key="2">
    <source>
        <dbReference type="Google" id="ProtNLM"/>
    </source>
</evidence>
<evidence type="ECO:0000313" key="1">
    <source>
        <dbReference type="EMBL" id="QHU21816.1"/>
    </source>
</evidence>
<proteinExistence type="predicted"/>
<organism evidence="1">
    <name type="scientific">viral metagenome</name>
    <dbReference type="NCBI Taxonomy" id="1070528"/>
    <lineage>
        <taxon>unclassified sequences</taxon>
        <taxon>metagenomes</taxon>
        <taxon>organismal metagenomes</taxon>
    </lineage>
</organism>
<dbReference type="EMBL" id="MN740992">
    <property type="protein sequence ID" value="QHU21816.1"/>
    <property type="molecule type" value="Genomic_DNA"/>
</dbReference>
<name>A0A6C0KXF7_9ZZZZ</name>
<protein>
    <recommendedName>
        <fullName evidence="2">OTU domain-containing protein</fullName>
    </recommendedName>
</protein>